<dbReference type="KEGG" id="stui:GCM10017668_44940"/>
<evidence type="ECO:0000313" key="2">
    <source>
        <dbReference type="Proteomes" id="UP000516373"/>
    </source>
</evidence>
<dbReference type="EMBL" id="AP023439">
    <property type="protein sequence ID" value="BCL22651.1"/>
    <property type="molecule type" value="Genomic_DNA"/>
</dbReference>
<organism evidence="1 2">
    <name type="scientific">Streptomyces tuirus</name>
    <dbReference type="NCBI Taxonomy" id="68278"/>
    <lineage>
        <taxon>Bacteria</taxon>
        <taxon>Bacillati</taxon>
        <taxon>Actinomycetota</taxon>
        <taxon>Actinomycetes</taxon>
        <taxon>Kitasatosporales</taxon>
        <taxon>Streptomycetaceae</taxon>
        <taxon>Streptomyces</taxon>
    </lineage>
</organism>
<evidence type="ECO:0000313" key="1">
    <source>
        <dbReference type="EMBL" id="BCL22651.1"/>
    </source>
</evidence>
<name>A0A7G1NIR9_9ACTN</name>
<gene>
    <name evidence="1" type="ORF">GCM10017668_44940</name>
</gene>
<proteinExistence type="predicted"/>
<dbReference type="AlphaFoldDB" id="A0A7G1NIR9"/>
<accession>A0A7G1NIR9</accession>
<protein>
    <submittedName>
        <fullName evidence="1">Uncharacterized protein</fullName>
    </submittedName>
</protein>
<dbReference type="RefSeq" id="WP_190902287.1">
    <property type="nucleotide sequence ID" value="NZ_AP023439.1"/>
</dbReference>
<sequence length="110" mass="11880">MGEPSGAVLGGGWIFAENLRPLCESVAEFSGYGFDDSDWQAIETALPGTDAEKPGGWYDYPLAGRVPLTLLVAEDPGSSVVFVRLTGNPDDRTRAQIEAVLRIFSVYTVR</sequence>
<dbReference type="Proteomes" id="UP000516373">
    <property type="component" value="Chromosome"/>
</dbReference>
<reference evidence="1 2" key="1">
    <citation type="journal article" date="2014" name="Int. J. Syst. Evol. Microbiol.">
        <title>Complete genome sequence of Corynebacterium casei LMG S-19264T (=DSM 44701T), isolated from a smear-ripened cheese.</title>
        <authorList>
            <consortium name="US DOE Joint Genome Institute (JGI-PGF)"/>
            <person name="Walter F."/>
            <person name="Albersmeier A."/>
            <person name="Kalinowski J."/>
            <person name="Ruckert C."/>
        </authorList>
    </citation>
    <scope>NUCLEOTIDE SEQUENCE [LARGE SCALE GENOMIC DNA]</scope>
    <source>
        <strain evidence="1 2">JCM 4255</strain>
    </source>
</reference>